<proteinExistence type="predicted"/>
<protein>
    <submittedName>
        <fullName evidence="1">Uncharacterized protein</fullName>
    </submittedName>
</protein>
<dbReference type="EMBL" id="JAEFCI010004636">
    <property type="protein sequence ID" value="KAG5460834.1"/>
    <property type="molecule type" value="Genomic_DNA"/>
</dbReference>
<reference evidence="1 2" key="1">
    <citation type="journal article" name="Sci. Rep.">
        <title>Genome-scale phylogenetic analyses confirm Olpidium as the closest living zoosporic fungus to the non-flagellated, terrestrial fungi.</title>
        <authorList>
            <person name="Chang Y."/>
            <person name="Rochon D."/>
            <person name="Sekimoto S."/>
            <person name="Wang Y."/>
            <person name="Chovatia M."/>
            <person name="Sandor L."/>
            <person name="Salamov A."/>
            <person name="Grigoriev I.V."/>
            <person name="Stajich J.E."/>
            <person name="Spatafora J.W."/>
        </authorList>
    </citation>
    <scope>NUCLEOTIDE SEQUENCE [LARGE SCALE GENOMIC DNA]</scope>
    <source>
        <strain evidence="1">S191</strain>
    </source>
</reference>
<evidence type="ECO:0000313" key="2">
    <source>
        <dbReference type="Proteomes" id="UP000673691"/>
    </source>
</evidence>
<sequence length="75" mass="7919">MDSLLGEHANRKQILRDAQDDVHVVNGAQSAGGEGQAGAAYLAGQKLGIVANSQASRARKVLQVLECTCARRDMV</sequence>
<evidence type="ECO:0000313" key="1">
    <source>
        <dbReference type="EMBL" id="KAG5460834.1"/>
    </source>
</evidence>
<dbReference type="Proteomes" id="UP000673691">
    <property type="component" value="Unassembled WGS sequence"/>
</dbReference>
<gene>
    <name evidence="1" type="ORF">BJ554DRAFT_7071</name>
</gene>
<organism evidence="1 2">
    <name type="scientific">Olpidium bornovanus</name>
    <dbReference type="NCBI Taxonomy" id="278681"/>
    <lineage>
        <taxon>Eukaryota</taxon>
        <taxon>Fungi</taxon>
        <taxon>Fungi incertae sedis</taxon>
        <taxon>Olpidiomycota</taxon>
        <taxon>Olpidiomycotina</taxon>
        <taxon>Olpidiomycetes</taxon>
        <taxon>Olpidiales</taxon>
        <taxon>Olpidiaceae</taxon>
        <taxon>Olpidium</taxon>
    </lineage>
</organism>
<dbReference type="AlphaFoldDB" id="A0A8H7ZX39"/>
<name>A0A8H7ZX39_9FUNG</name>
<keyword evidence="2" id="KW-1185">Reference proteome</keyword>
<accession>A0A8H7ZX39</accession>
<comment type="caution">
    <text evidence="1">The sequence shown here is derived from an EMBL/GenBank/DDBJ whole genome shotgun (WGS) entry which is preliminary data.</text>
</comment>